<feature type="chain" id="PRO_5043784481" description="Por secretion system C-terminal sorting domain-containing protein" evidence="1">
    <location>
        <begin position="26"/>
        <end position="1530"/>
    </location>
</feature>
<dbReference type="InterPro" id="IPR026444">
    <property type="entry name" value="Secre_tail"/>
</dbReference>
<dbReference type="Pfam" id="PF13229">
    <property type="entry name" value="Beta_helix"/>
    <property type="match status" value="1"/>
</dbReference>
<dbReference type="NCBIfam" id="TIGR04183">
    <property type="entry name" value="Por_Secre_tail"/>
    <property type="match status" value="1"/>
</dbReference>
<dbReference type="SUPFAM" id="SSF51126">
    <property type="entry name" value="Pectin lyase-like"/>
    <property type="match status" value="1"/>
</dbReference>
<feature type="signal peptide" evidence="1">
    <location>
        <begin position="1"/>
        <end position="25"/>
    </location>
</feature>
<dbReference type="Gene3D" id="2.60.40.1290">
    <property type="match status" value="1"/>
</dbReference>
<dbReference type="EMBL" id="AP025316">
    <property type="protein sequence ID" value="BDD12003.1"/>
    <property type="molecule type" value="Genomic_DNA"/>
</dbReference>
<geneLocation type="plasmid" evidence="4 5">
    <name>pFA2</name>
</geneLocation>
<evidence type="ECO:0000256" key="1">
    <source>
        <dbReference type="SAM" id="SignalP"/>
    </source>
</evidence>
<dbReference type="Pfam" id="PF14717">
    <property type="entry name" value="DUF4465"/>
    <property type="match status" value="1"/>
</dbReference>
<gene>
    <name evidence="4" type="ORF">FUAX_44350</name>
</gene>
<proteinExistence type="predicted"/>
<dbReference type="Proteomes" id="UP001348817">
    <property type="component" value="Plasmid pFA2"/>
</dbReference>
<evidence type="ECO:0000259" key="3">
    <source>
        <dbReference type="Pfam" id="PF18962"/>
    </source>
</evidence>
<dbReference type="InterPro" id="IPR035914">
    <property type="entry name" value="Sperma_CUB_dom_sf"/>
</dbReference>
<organism evidence="4 5">
    <name type="scientific">Fulvitalea axinellae</name>
    <dbReference type="NCBI Taxonomy" id="1182444"/>
    <lineage>
        <taxon>Bacteria</taxon>
        <taxon>Pseudomonadati</taxon>
        <taxon>Bacteroidota</taxon>
        <taxon>Cytophagia</taxon>
        <taxon>Cytophagales</taxon>
        <taxon>Persicobacteraceae</taxon>
        <taxon>Fulvitalea</taxon>
    </lineage>
</organism>
<evidence type="ECO:0000313" key="4">
    <source>
        <dbReference type="EMBL" id="BDD12003.1"/>
    </source>
</evidence>
<dbReference type="Gene3D" id="2.60.40.1080">
    <property type="match status" value="1"/>
</dbReference>
<dbReference type="RefSeq" id="WP_338395154.1">
    <property type="nucleotide sequence ID" value="NZ_AP025316.1"/>
</dbReference>
<keyword evidence="1" id="KW-0732">Signal</keyword>
<reference evidence="4 5" key="1">
    <citation type="submission" date="2021-12" db="EMBL/GenBank/DDBJ databases">
        <title>Genome sequencing of bacteria with rrn-lacking chromosome and rrn-plasmid.</title>
        <authorList>
            <person name="Anda M."/>
            <person name="Iwasaki W."/>
        </authorList>
    </citation>
    <scope>NUCLEOTIDE SEQUENCE [LARGE SCALE GENOMIC DNA]</scope>
    <source>
        <strain evidence="4 5">DSM 100852</strain>
        <plasmid evidence="4 5">pFA2</plasmid>
    </source>
</reference>
<accession>A0AAU9CVF9</accession>
<evidence type="ECO:0000259" key="2">
    <source>
        <dbReference type="Pfam" id="PF13229"/>
    </source>
</evidence>
<dbReference type="Pfam" id="PF18962">
    <property type="entry name" value="Por_Secre_tail"/>
    <property type="match status" value="1"/>
</dbReference>
<sequence length="1530" mass="167679">MKIFTKYQSLALIVFWAFIVQNAFGLNATEAEPIIMKAGSQTVQVSGPVLFYDDGGSNGKYSNGFNGQITFTPATSGQNIKIDFKEFKLGTFGYDVMKIYHGAEVNDDALVGEFNTDKKAGLIKSTATDGSLTVVFKGAGWGDTYLDQGWKAEVSAFTPSPVAFKDAVVSQEFPKYVTKGQKGVKLFKATLNFSGESGSLVLDKLNFSATGSTNTSSVTEARLYISDKEDGFDDATLFGETVNPFAETFSFSGNVEIKAEGQRYFWLVCDISADASYGDKIDVSLVSLKFGDKTVAIENGMAEGFREVAPGMKGVYTLDKSNGDFTTFKELVEALEARGLEGPVTVNVASGEYEEFVVLPEIKGASAQNTLTIRSATGKARDVKIINKDASADADGLFIIHGADFLTLEYLTFESVLSDLKAVVFMDNVSCDNVFRNNVVKAPLTVDYSKDIGLLETKAINEEGKNNDRFLLENNKFIGGYIGLDLGGTGYVKLTKETGHRIINNRFENQGSKSIYLNNQDGALVENNYIFNNASTKRGFQGMDLYRCIGNSVIRGNRVVLETKNEAIGVEMRPVSGSETSPAKFYNNMVSLKSVNASSVGVLLDDKCEYLTLAHNTVHIYGDTEGTALKVEGRSNEAPVKTFGINNIWNTVSGTAVWLYRDVFADDFRFENNAVNGSVAIAKIGDTEHKTIGEWNALSNVESNISETIEFVSDKNLQLMKTGNLQNGKQATGIGKDIHGDSRADIPTIGADEYRTPDFNAPEFTEAFPAVTAEAWNLVIADVKSTENANLFVGVLEKGAEAPTSEELKSKNGFVFAITEELTANIEANVELNTLSQNTEYDIYFLLEDYSRNKSDVVKRTVKTPFKPTQVSDFETEAIKDGDLLSQGTSTFRNITVKTENPDNKKNTYASIAQNQTATVRFTNTVDGIKCKGFYYKGGAVELAVVSKSGTSEKESLPAIDSWTFVDIRKKGDILGFDLTTADVVVDIDGIHGLPPVLTLVKLETIRVSKGETINVSPEVTGGFKPYVYSWKKLSDNTVFETSGLGDSPERTEIYKLTVTGDEGAVVSQYLRAEVSRERERTSFEELVLAKESFWRGNPGATGYTQGFVSGGYHFSNTYIENINTWGGFSYSNKTNKDESGGLNNQFTSVTGKGALDTDNYVVAYTIGDPCEMKVTHSPDGDQIAGMYVTNNTYALNSMLNGDQFAEDKFGGDSGDEPDWFKLEAEGFDSNGKSTGKAEFYLADFRFENNEKDYIVKDWRWFDLSGLGKVSKVRFRLTSSDTGKNGMNTPAYFCMDEVNKLEQKIDFPEPSALTYGDMVELPVNSSANKVLTFSSSDPSILEIVNGKATIKKAGTVTVTASQAGDKDYLPATEVTRNFSIDKATLTVFVEKFEKPNIDYHFEGFVYDEDVSALSGQLTYGYDDSNDLFFSGFTSDNYDIAYNTEGLTVITGIGSDTRIALYPNPATEFIRLNIPEGQYSLKVYDRAGNTVFESSDYSADSKLDVQSLTTGIYILKAQNQKNTFALRFSVR</sequence>
<dbReference type="Gene3D" id="2.60.120.1350">
    <property type="entry name" value="Protein of unknown function DUF4465"/>
    <property type="match status" value="1"/>
</dbReference>
<dbReference type="InterPro" id="IPR008964">
    <property type="entry name" value="Invasin/intimin_cell_adhesion"/>
</dbReference>
<dbReference type="Gene3D" id="2.60.120.290">
    <property type="entry name" value="Spermadhesin, CUB domain"/>
    <property type="match status" value="1"/>
</dbReference>
<name>A0AAU9CVF9_9BACT</name>
<dbReference type="SUPFAM" id="SSF49373">
    <property type="entry name" value="Invasin/intimin cell-adhesion fragments"/>
    <property type="match status" value="1"/>
</dbReference>
<protein>
    <recommendedName>
        <fullName evidence="6">Por secretion system C-terminal sorting domain-containing protein</fullName>
    </recommendedName>
</protein>
<dbReference type="InterPro" id="IPR011050">
    <property type="entry name" value="Pectin_lyase_fold/virulence"/>
</dbReference>
<keyword evidence="5" id="KW-1185">Reference proteome</keyword>
<dbReference type="InterPro" id="IPR027828">
    <property type="entry name" value="DUF4465"/>
</dbReference>
<feature type="domain" description="Secretion system C-terminal sorting" evidence="3">
    <location>
        <begin position="1460"/>
        <end position="1523"/>
    </location>
</feature>
<dbReference type="InterPro" id="IPR039448">
    <property type="entry name" value="Beta_helix"/>
</dbReference>
<evidence type="ECO:0008006" key="6">
    <source>
        <dbReference type="Google" id="ProtNLM"/>
    </source>
</evidence>
<keyword evidence="4" id="KW-0614">Plasmid</keyword>
<feature type="domain" description="Right handed beta helix" evidence="2">
    <location>
        <begin position="466"/>
        <end position="617"/>
    </location>
</feature>
<dbReference type="KEGG" id="fax:FUAX_44350"/>
<evidence type="ECO:0000313" key="5">
    <source>
        <dbReference type="Proteomes" id="UP001348817"/>
    </source>
</evidence>